<feature type="binding site" evidence="10">
    <location>
        <position position="77"/>
    </location>
    <ligand>
        <name>Na(+)</name>
        <dbReference type="ChEBI" id="CHEBI:29101"/>
        <note>structural</note>
    </ligand>
</feature>
<feature type="compositionally biased region" description="Basic and acidic residues" evidence="11">
    <location>
        <begin position="129"/>
        <end position="150"/>
    </location>
</feature>
<keyword evidence="4 10" id="KW-1133">Transmembrane helix</keyword>
<dbReference type="Proteomes" id="UP000296469">
    <property type="component" value="Chromosome"/>
</dbReference>
<dbReference type="GO" id="GO:0062054">
    <property type="term" value="F:fluoride channel activity"/>
    <property type="evidence" value="ECO:0007669"/>
    <property type="project" value="UniProtKB-UniRule"/>
</dbReference>
<sequence length="150" mass="14548">MRPGLVALVAAGGAVGTLARQGLGGALGGGAGWPVATTVENLVGALALGLLLGALGRGAESPRARAVRLAVGTGVLGGFTTFSTLAIEVQRLGADGHVLLGAAYGLVSVAAGWAVALVGVVAGGRARRGAPDEDRVPDPPRAAVEGRGRT</sequence>
<reference evidence="12 13" key="1">
    <citation type="submission" date="2019-04" db="EMBL/GenBank/DDBJ databases">
        <title>Isolation and identification of Cellulomonas shaoxiangyii sp. Nov. isolated from feces of the Tibetan antelopes (Pantholops hodgsonii) in the Qinghai-Tibet plateau of China.</title>
        <authorList>
            <person name="Tian Z."/>
        </authorList>
    </citation>
    <scope>NUCLEOTIDE SEQUENCE [LARGE SCALE GENOMIC DNA]</scope>
    <source>
        <strain evidence="12 13">Z28</strain>
    </source>
</reference>
<evidence type="ECO:0000313" key="12">
    <source>
        <dbReference type="EMBL" id="QCB95461.1"/>
    </source>
</evidence>
<protein>
    <recommendedName>
        <fullName evidence="10">Fluoride-specific ion channel FluC</fullName>
    </recommendedName>
</protein>
<dbReference type="GO" id="GO:0140114">
    <property type="term" value="P:cellular detoxification of fluoride"/>
    <property type="evidence" value="ECO:0007669"/>
    <property type="project" value="UniProtKB-UniRule"/>
</dbReference>
<comment type="similarity">
    <text evidence="7 10">Belongs to the fluoride channel Fluc/FEX (TC 1.A.43) family.</text>
</comment>
<keyword evidence="6 10" id="KW-0407">Ion channel</keyword>
<dbReference type="InterPro" id="IPR003691">
    <property type="entry name" value="FluC"/>
</dbReference>
<feature type="transmembrane region" description="Helical" evidence="10">
    <location>
        <begin position="99"/>
        <end position="122"/>
    </location>
</feature>
<evidence type="ECO:0000256" key="10">
    <source>
        <dbReference type="HAMAP-Rule" id="MF_00454"/>
    </source>
</evidence>
<keyword evidence="10" id="KW-0915">Sodium</keyword>
<dbReference type="GO" id="GO:0005886">
    <property type="term" value="C:plasma membrane"/>
    <property type="evidence" value="ECO:0007669"/>
    <property type="project" value="UniProtKB-SubCell"/>
</dbReference>
<evidence type="ECO:0000256" key="8">
    <source>
        <dbReference type="ARBA" id="ARBA00035585"/>
    </source>
</evidence>
<evidence type="ECO:0000256" key="2">
    <source>
        <dbReference type="ARBA" id="ARBA00022475"/>
    </source>
</evidence>
<accession>A0A4P7SN43</accession>
<feature type="transmembrane region" description="Helical" evidence="10">
    <location>
        <begin position="35"/>
        <end position="55"/>
    </location>
</feature>
<comment type="function">
    <text evidence="9 10">Fluoride-specific ion channel. Important for reducing fluoride concentration in the cell, thus reducing its toxicity.</text>
</comment>
<comment type="catalytic activity">
    <reaction evidence="8">
        <text>fluoride(in) = fluoride(out)</text>
        <dbReference type="Rhea" id="RHEA:76159"/>
        <dbReference type="ChEBI" id="CHEBI:17051"/>
    </reaction>
    <physiologicalReaction direction="left-to-right" evidence="8">
        <dbReference type="Rhea" id="RHEA:76160"/>
    </physiologicalReaction>
</comment>
<evidence type="ECO:0000256" key="7">
    <source>
        <dbReference type="ARBA" id="ARBA00035120"/>
    </source>
</evidence>
<keyword evidence="5 10" id="KW-0472">Membrane</keyword>
<name>A0A4P7SN43_9CELL</name>
<keyword evidence="10" id="KW-0813">Transport</keyword>
<dbReference type="PANTHER" id="PTHR28259:SF1">
    <property type="entry name" value="FLUORIDE EXPORT PROTEIN 1-RELATED"/>
    <property type="match status" value="1"/>
</dbReference>
<evidence type="ECO:0000256" key="9">
    <source>
        <dbReference type="ARBA" id="ARBA00049940"/>
    </source>
</evidence>
<feature type="transmembrane region" description="Helical" evidence="10">
    <location>
        <begin position="67"/>
        <end position="87"/>
    </location>
</feature>
<evidence type="ECO:0000256" key="4">
    <source>
        <dbReference type="ARBA" id="ARBA00022989"/>
    </source>
</evidence>
<evidence type="ECO:0000256" key="11">
    <source>
        <dbReference type="SAM" id="MobiDB-lite"/>
    </source>
</evidence>
<feature type="binding site" evidence="10">
    <location>
        <position position="80"/>
    </location>
    <ligand>
        <name>Na(+)</name>
        <dbReference type="ChEBI" id="CHEBI:29101"/>
        <note>structural</note>
    </ligand>
</feature>
<keyword evidence="10" id="KW-0479">Metal-binding</keyword>
<gene>
    <name evidence="10" type="primary">fluC</name>
    <name evidence="10" type="synonym">crcB</name>
    <name evidence="12" type="ORF">E5225_15100</name>
</gene>
<keyword evidence="3 10" id="KW-0812">Transmembrane</keyword>
<dbReference type="GO" id="GO:0046872">
    <property type="term" value="F:metal ion binding"/>
    <property type="evidence" value="ECO:0007669"/>
    <property type="project" value="UniProtKB-KW"/>
</dbReference>
<keyword evidence="13" id="KW-1185">Reference proteome</keyword>
<dbReference type="AlphaFoldDB" id="A0A4P7SN43"/>
<dbReference type="PANTHER" id="PTHR28259">
    <property type="entry name" value="FLUORIDE EXPORT PROTEIN 1-RELATED"/>
    <property type="match status" value="1"/>
</dbReference>
<dbReference type="HAMAP" id="MF_00454">
    <property type="entry name" value="FluC"/>
    <property type="match status" value="1"/>
</dbReference>
<evidence type="ECO:0000313" key="13">
    <source>
        <dbReference type="Proteomes" id="UP000296469"/>
    </source>
</evidence>
<keyword evidence="2 10" id="KW-1003">Cell membrane</keyword>
<dbReference type="KEGG" id="celz:E5225_15100"/>
<evidence type="ECO:0000256" key="6">
    <source>
        <dbReference type="ARBA" id="ARBA00023303"/>
    </source>
</evidence>
<dbReference type="EMBL" id="CP039291">
    <property type="protein sequence ID" value="QCB95461.1"/>
    <property type="molecule type" value="Genomic_DNA"/>
</dbReference>
<evidence type="ECO:0000256" key="5">
    <source>
        <dbReference type="ARBA" id="ARBA00023136"/>
    </source>
</evidence>
<comment type="activity regulation">
    <text evidence="10">Na(+) is not transported, but it plays an essential structural role and its presence is essential for fluoride channel function.</text>
</comment>
<comment type="subcellular location">
    <subcellularLocation>
        <location evidence="1 10">Cell membrane</location>
        <topology evidence="1 10">Multi-pass membrane protein</topology>
    </subcellularLocation>
</comment>
<evidence type="ECO:0000256" key="1">
    <source>
        <dbReference type="ARBA" id="ARBA00004651"/>
    </source>
</evidence>
<proteinExistence type="inferred from homology"/>
<dbReference type="Pfam" id="PF02537">
    <property type="entry name" value="CRCB"/>
    <property type="match status" value="1"/>
</dbReference>
<keyword evidence="10" id="KW-0406">Ion transport</keyword>
<organism evidence="12 13">
    <name type="scientific">Cellulomonas shaoxiangyii</name>
    <dbReference type="NCBI Taxonomy" id="2566013"/>
    <lineage>
        <taxon>Bacteria</taxon>
        <taxon>Bacillati</taxon>
        <taxon>Actinomycetota</taxon>
        <taxon>Actinomycetes</taxon>
        <taxon>Micrococcales</taxon>
        <taxon>Cellulomonadaceae</taxon>
        <taxon>Cellulomonas</taxon>
    </lineage>
</organism>
<feature type="region of interest" description="Disordered" evidence="11">
    <location>
        <begin position="127"/>
        <end position="150"/>
    </location>
</feature>
<evidence type="ECO:0000256" key="3">
    <source>
        <dbReference type="ARBA" id="ARBA00022692"/>
    </source>
</evidence>